<evidence type="ECO:0000313" key="2">
    <source>
        <dbReference type="EMBL" id="OXR40734.1"/>
    </source>
</evidence>
<gene>
    <name evidence="2" type="ORF">B7C42_07158</name>
</gene>
<sequence length="194" mass="21216">MRGPIDNSRDEPPLLEEPADDLVEDGQPDYLKKSADSARMGKAAEYLVAAICILATRGQLNVSTSIVDDEGVDLVFHLRGQAATLAVQVKARMSDGSAAARGRFQALVRQATFQPRRNLDLLFILVNIKHGTISAAWLVPSPDFEQLTGTPTSRGMLRFAASASPNSQDKWSGYRLAAADLPWRIVERVQELDL</sequence>
<feature type="compositionally biased region" description="Acidic residues" evidence="1">
    <location>
        <begin position="13"/>
        <end position="27"/>
    </location>
</feature>
<evidence type="ECO:0000256" key="1">
    <source>
        <dbReference type="SAM" id="MobiDB-lite"/>
    </source>
</evidence>
<dbReference type="AlphaFoldDB" id="A0A231GVU6"/>
<accession>A0A231GVU6</accession>
<dbReference type="RefSeq" id="WP_223273882.1">
    <property type="nucleotide sequence ID" value="NZ_NGAF01000027.1"/>
</dbReference>
<dbReference type="EMBL" id="NGAF01000027">
    <property type="protein sequence ID" value="OXR40734.1"/>
    <property type="molecule type" value="Genomic_DNA"/>
</dbReference>
<evidence type="ECO:0008006" key="4">
    <source>
        <dbReference type="Google" id="ProtNLM"/>
    </source>
</evidence>
<reference evidence="2 3" key="1">
    <citation type="submission" date="2017-07" db="EMBL/GenBank/DDBJ databases">
        <title>First draft Genome Sequence of Nocardia cerradoensis isolated from human infection.</title>
        <authorList>
            <person name="Carrasco G."/>
        </authorList>
    </citation>
    <scope>NUCLEOTIDE SEQUENCE [LARGE SCALE GENOMIC DNA]</scope>
    <source>
        <strain evidence="2 3">CNM20130759</strain>
    </source>
</reference>
<feature type="region of interest" description="Disordered" evidence="1">
    <location>
        <begin position="1"/>
        <end position="28"/>
    </location>
</feature>
<proteinExistence type="predicted"/>
<comment type="caution">
    <text evidence="2">The sequence shown here is derived from an EMBL/GenBank/DDBJ whole genome shotgun (WGS) entry which is preliminary data.</text>
</comment>
<name>A0A231GVU6_9NOCA</name>
<dbReference type="Proteomes" id="UP000215506">
    <property type="component" value="Unassembled WGS sequence"/>
</dbReference>
<keyword evidence="3" id="KW-1185">Reference proteome</keyword>
<evidence type="ECO:0000313" key="3">
    <source>
        <dbReference type="Proteomes" id="UP000215506"/>
    </source>
</evidence>
<protein>
    <recommendedName>
        <fullName evidence="4">DUF4365 domain-containing protein</fullName>
    </recommendedName>
</protein>
<organism evidence="2 3">
    <name type="scientific">Nocardia cerradoensis</name>
    <dbReference type="NCBI Taxonomy" id="85688"/>
    <lineage>
        <taxon>Bacteria</taxon>
        <taxon>Bacillati</taxon>
        <taxon>Actinomycetota</taxon>
        <taxon>Actinomycetes</taxon>
        <taxon>Mycobacteriales</taxon>
        <taxon>Nocardiaceae</taxon>
        <taxon>Nocardia</taxon>
    </lineage>
</organism>